<keyword evidence="1" id="KW-0812">Transmembrane</keyword>
<dbReference type="EMBL" id="JAECZO010000019">
    <property type="protein sequence ID" value="KAK7201724.1"/>
    <property type="molecule type" value="Genomic_DNA"/>
</dbReference>
<feature type="transmembrane region" description="Helical" evidence="1">
    <location>
        <begin position="561"/>
        <end position="579"/>
    </location>
</feature>
<proteinExistence type="predicted"/>
<keyword evidence="3" id="KW-1185">Reference proteome</keyword>
<evidence type="ECO:0000256" key="1">
    <source>
        <dbReference type="SAM" id="Phobius"/>
    </source>
</evidence>
<reference evidence="2 3" key="1">
    <citation type="journal article" date="2021" name="MBio">
        <title>A New Model Trypanosomatid, Novymonas esmeraldas: Genomic Perception of Its 'Candidatus Pandoraea novymonadis' Endosymbiont.</title>
        <authorList>
            <person name="Zakharova A."/>
            <person name="Saura A."/>
            <person name="Butenko A."/>
            <person name="Podesvova L."/>
            <person name="Warmusova S."/>
            <person name="Kostygov A.Y."/>
            <person name="Nenarokova A."/>
            <person name="Lukes J."/>
            <person name="Opperdoes F.R."/>
            <person name="Yurchenko V."/>
        </authorList>
    </citation>
    <scope>NUCLEOTIDE SEQUENCE [LARGE SCALE GENOMIC DNA]</scope>
    <source>
        <strain evidence="2 3">E262AT.01</strain>
    </source>
</reference>
<keyword evidence="1" id="KW-0472">Membrane</keyword>
<organism evidence="2 3">
    <name type="scientific">Novymonas esmeraldas</name>
    <dbReference type="NCBI Taxonomy" id="1808958"/>
    <lineage>
        <taxon>Eukaryota</taxon>
        <taxon>Discoba</taxon>
        <taxon>Euglenozoa</taxon>
        <taxon>Kinetoplastea</taxon>
        <taxon>Metakinetoplastina</taxon>
        <taxon>Trypanosomatida</taxon>
        <taxon>Trypanosomatidae</taxon>
        <taxon>Novymonas</taxon>
    </lineage>
</organism>
<protein>
    <submittedName>
        <fullName evidence="2">Uncharacterized protein</fullName>
    </submittedName>
</protein>
<keyword evidence="1" id="KW-1133">Transmembrane helix</keyword>
<feature type="transmembrane region" description="Helical" evidence="1">
    <location>
        <begin position="21"/>
        <end position="40"/>
    </location>
</feature>
<sequence length="585" mass="61855">MAPSAPAARGGGARRVLHPGNVVLSLTVLLVTLVLSNIALDPRRSGTLLSARHSTPPLDHVEGSLFAGFTPVAVQVKAQTVLVVPAVGVHGVMDVSRALDQFFSVGLGSPADYSNDTAVNRDKRAETSDTPSPAAVTVADVYSAVLLRPASAAAAAGEDGKAAAEAAPASRRRPSVLHLCSALTCVSPYLAQEWSDRAAAAAPLVRDRHANGTHAASRVPAAPVTNFALVYGQTSEALAVMQELAEQRVLTASPSLALEADDPAMPVVGELPISDLEASCGERKQCAYVSPATHTHLATLLEAQAASLPTDGARRRVFEEWRRRNASRSDSAAWADVEVLPASSVVFADAYTLHTFPLDLVHVDVGSGDSVATLAYLVSLASVAATPVDLRPRNVLVSFYPSEWVRAIVAALLRLETAQHYNTVPLHNACLGHEAVHSPRSRWSMSHMQSWMDSASLEGTYVSPLLARGRAAQTPLCTVLLSQQVATLDELLRLAWKETRVAPPTATPVERFLYHSLGLSPEDERLLLPLPDDGASGTYAAASKGPVSGGIGRIAGSLLQYIYFVVPLGVGVVLIRSVCRRRATR</sequence>
<name>A0AAW0F7R7_9TRYP</name>
<comment type="caution">
    <text evidence="2">The sequence shown here is derived from an EMBL/GenBank/DDBJ whole genome shotgun (WGS) entry which is preliminary data.</text>
</comment>
<gene>
    <name evidence="2" type="ORF">NESM_000237800</name>
</gene>
<evidence type="ECO:0000313" key="3">
    <source>
        <dbReference type="Proteomes" id="UP001430356"/>
    </source>
</evidence>
<accession>A0AAW0F7R7</accession>
<evidence type="ECO:0000313" key="2">
    <source>
        <dbReference type="EMBL" id="KAK7201724.1"/>
    </source>
</evidence>
<dbReference type="Proteomes" id="UP001430356">
    <property type="component" value="Unassembled WGS sequence"/>
</dbReference>
<dbReference type="AlphaFoldDB" id="A0AAW0F7R7"/>